<accession>A0A2G5TK35</accession>
<organism evidence="3 4">
    <name type="scientific">Caenorhabditis nigoni</name>
    <dbReference type="NCBI Taxonomy" id="1611254"/>
    <lineage>
        <taxon>Eukaryota</taxon>
        <taxon>Metazoa</taxon>
        <taxon>Ecdysozoa</taxon>
        <taxon>Nematoda</taxon>
        <taxon>Chromadorea</taxon>
        <taxon>Rhabditida</taxon>
        <taxon>Rhabditina</taxon>
        <taxon>Rhabditomorpha</taxon>
        <taxon>Rhabditoidea</taxon>
        <taxon>Rhabditidae</taxon>
        <taxon>Peloderinae</taxon>
        <taxon>Caenorhabditis</taxon>
    </lineage>
</organism>
<evidence type="ECO:0000256" key="2">
    <source>
        <dbReference type="SAM" id="SignalP"/>
    </source>
</evidence>
<dbReference type="Proteomes" id="UP000230233">
    <property type="component" value="Chromosome V"/>
</dbReference>
<feature type="transmembrane region" description="Helical" evidence="1">
    <location>
        <begin position="162"/>
        <end position="180"/>
    </location>
</feature>
<keyword evidence="4" id="KW-1185">Reference proteome</keyword>
<keyword evidence="1" id="KW-0812">Transmembrane</keyword>
<dbReference type="AlphaFoldDB" id="A0A2G5TK35"/>
<dbReference type="STRING" id="1611254.A0A2G5TK35"/>
<proteinExistence type="predicted"/>
<evidence type="ECO:0000313" key="4">
    <source>
        <dbReference type="Proteomes" id="UP000230233"/>
    </source>
</evidence>
<feature type="transmembrane region" description="Helical" evidence="1">
    <location>
        <begin position="280"/>
        <end position="299"/>
    </location>
</feature>
<sequence length="313" mass="36741">MNTPTSPFLFCLSLLLFRLFLQQRFPGYGSFFDNVDIHTYTLFFSLISTFLPFPDTFWNYFQKEHVFRMVERTYNSIRTHKQTRLSQRPISKKTSSTMRETFGSQVLRELEMKNRMECPSLDEIFSFYHFPWEKFRYRKNSQKKKRSTLYSFYFEQVNSGRIQFSFVILLSICISEAIFSALGSSWLNFSILCVLTLVISILSFLHAKRTELVCIASIISCVIISACTSMRTSVTYLLIFSTYSLLPMSFMLMIFSTFSLTFLVAFLGVLSDYTIGYDIILTRIMMVILVNIVGSLVYYPTEFVQRKTFHETR</sequence>
<feature type="transmembrane region" description="Helical" evidence="1">
    <location>
        <begin position="212"/>
        <end position="239"/>
    </location>
</feature>
<name>A0A2G5TK35_9PELO</name>
<feature type="transmembrane region" description="Helical" evidence="1">
    <location>
        <begin position="245"/>
        <end position="268"/>
    </location>
</feature>
<keyword evidence="2" id="KW-0732">Signal</keyword>
<feature type="transmembrane region" description="Helical" evidence="1">
    <location>
        <begin position="186"/>
        <end position="205"/>
    </location>
</feature>
<comment type="caution">
    <text evidence="3">The sequence shown here is derived from an EMBL/GenBank/DDBJ whole genome shotgun (WGS) entry which is preliminary data.</text>
</comment>
<protein>
    <submittedName>
        <fullName evidence="3">Uncharacterized protein</fullName>
    </submittedName>
</protein>
<gene>
    <name evidence="3" type="primary">Cnig_chr_V.g19702</name>
    <name evidence="3" type="ORF">B9Z55_019702</name>
</gene>
<keyword evidence="1" id="KW-1133">Transmembrane helix</keyword>
<feature type="transmembrane region" description="Helical" evidence="1">
    <location>
        <begin position="38"/>
        <end position="61"/>
    </location>
</feature>
<feature type="signal peptide" evidence="2">
    <location>
        <begin position="1"/>
        <end position="22"/>
    </location>
</feature>
<evidence type="ECO:0000313" key="3">
    <source>
        <dbReference type="EMBL" id="PIC27451.1"/>
    </source>
</evidence>
<feature type="chain" id="PRO_5013815000" evidence="2">
    <location>
        <begin position="23"/>
        <end position="313"/>
    </location>
</feature>
<evidence type="ECO:0000256" key="1">
    <source>
        <dbReference type="SAM" id="Phobius"/>
    </source>
</evidence>
<reference evidence="4" key="1">
    <citation type="submission" date="2017-10" db="EMBL/GenBank/DDBJ databases">
        <title>Rapid genome shrinkage in a self-fertile nematode reveals novel sperm competition proteins.</title>
        <authorList>
            <person name="Yin D."/>
            <person name="Schwarz E.M."/>
            <person name="Thomas C.G."/>
            <person name="Felde R.L."/>
            <person name="Korf I.F."/>
            <person name="Cutter A.D."/>
            <person name="Schartner C.M."/>
            <person name="Ralston E.J."/>
            <person name="Meyer B.J."/>
            <person name="Haag E.S."/>
        </authorList>
    </citation>
    <scope>NUCLEOTIDE SEQUENCE [LARGE SCALE GENOMIC DNA]</scope>
    <source>
        <strain evidence="4">JU1422</strain>
    </source>
</reference>
<keyword evidence="1" id="KW-0472">Membrane</keyword>
<dbReference type="EMBL" id="PDUG01000005">
    <property type="protein sequence ID" value="PIC27451.1"/>
    <property type="molecule type" value="Genomic_DNA"/>
</dbReference>